<evidence type="ECO:0000256" key="1">
    <source>
        <dbReference type="ARBA" id="ARBA00004141"/>
    </source>
</evidence>
<evidence type="ECO:0000313" key="7">
    <source>
        <dbReference type="Proteomes" id="UP001303046"/>
    </source>
</evidence>
<accession>A0ABR1CNT9</accession>
<feature type="transmembrane region" description="Helical" evidence="5">
    <location>
        <begin position="208"/>
        <end position="228"/>
    </location>
</feature>
<dbReference type="InterPro" id="IPR053286">
    <property type="entry name" value="Nematode_rcpt-like_srab"/>
</dbReference>
<comment type="caution">
    <text evidence="6">The sequence shown here is derived from an EMBL/GenBank/DDBJ whole genome shotgun (WGS) entry which is preliminary data.</text>
</comment>
<proteinExistence type="predicted"/>
<feature type="transmembrane region" description="Helical" evidence="5">
    <location>
        <begin position="167"/>
        <end position="188"/>
    </location>
</feature>
<evidence type="ECO:0008006" key="8">
    <source>
        <dbReference type="Google" id="ProtNLM"/>
    </source>
</evidence>
<dbReference type="InterPro" id="IPR019408">
    <property type="entry name" value="7TM_GPCR_serpentine_rcpt_Srab"/>
</dbReference>
<evidence type="ECO:0000313" key="6">
    <source>
        <dbReference type="EMBL" id="KAK6740009.1"/>
    </source>
</evidence>
<evidence type="ECO:0000256" key="2">
    <source>
        <dbReference type="ARBA" id="ARBA00022692"/>
    </source>
</evidence>
<dbReference type="PANTHER" id="PTHR46561">
    <property type="entry name" value="SERPENTINE RECEPTOR, CLASS AB (CLASS A-LIKE)-RELATED"/>
    <property type="match status" value="1"/>
</dbReference>
<dbReference type="Pfam" id="PF10292">
    <property type="entry name" value="7TM_GPCR_Srab"/>
    <property type="match status" value="1"/>
</dbReference>
<evidence type="ECO:0000256" key="4">
    <source>
        <dbReference type="ARBA" id="ARBA00023136"/>
    </source>
</evidence>
<keyword evidence="4 5" id="KW-0472">Membrane</keyword>
<sequence length="268" mass="31146">MGIYEYEKLIPGFLLLGFRILMNFMCVGREYQVDWILSVDNVCRTGQLIAILQIDCTAFLISIERLIATMYIRRYEHMFALTVHQIILIVVLMIALYGSSYELFIAHGDVYQEVRSHTLMYIGYAMIVTNLTGFLFFRITQYLSKRYLTGSDHALSKSYQCRENLNAVRLISPVCILLFITRFCQFAFRIYTYYVGLSLGAFLLRMLAHMYNISLALSVFLTPALLIIRQPRLAGIFSKRIATKTNYVHDDASRTTVLYFEGLQRMWT</sequence>
<evidence type="ECO:0000256" key="3">
    <source>
        <dbReference type="ARBA" id="ARBA00022989"/>
    </source>
</evidence>
<protein>
    <recommendedName>
        <fullName evidence="8">G protein-coupled receptor</fullName>
    </recommendedName>
</protein>
<name>A0ABR1CNT9_NECAM</name>
<evidence type="ECO:0000256" key="5">
    <source>
        <dbReference type="SAM" id="Phobius"/>
    </source>
</evidence>
<feature type="transmembrane region" description="Helical" evidence="5">
    <location>
        <begin position="118"/>
        <end position="137"/>
    </location>
</feature>
<feature type="transmembrane region" description="Helical" evidence="5">
    <location>
        <begin position="9"/>
        <end position="28"/>
    </location>
</feature>
<gene>
    <name evidence="6" type="primary">Necator_chrIII.g9230</name>
    <name evidence="6" type="ORF">RB195_008465</name>
</gene>
<comment type="subcellular location">
    <subcellularLocation>
        <location evidence="1">Membrane</location>
        <topology evidence="1">Multi-pass membrane protein</topology>
    </subcellularLocation>
</comment>
<feature type="transmembrane region" description="Helical" evidence="5">
    <location>
        <begin position="79"/>
        <end position="98"/>
    </location>
</feature>
<dbReference type="EMBL" id="JAVFWL010000003">
    <property type="protein sequence ID" value="KAK6740009.1"/>
    <property type="molecule type" value="Genomic_DNA"/>
</dbReference>
<keyword evidence="7" id="KW-1185">Reference proteome</keyword>
<keyword evidence="3 5" id="KW-1133">Transmembrane helix</keyword>
<reference evidence="6 7" key="1">
    <citation type="submission" date="2023-08" db="EMBL/GenBank/DDBJ databases">
        <title>A Necator americanus chromosomal reference genome.</title>
        <authorList>
            <person name="Ilik V."/>
            <person name="Petrzelkova K.J."/>
            <person name="Pardy F."/>
            <person name="Fuh T."/>
            <person name="Niatou-Singa F.S."/>
            <person name="Gouil Q."/>
            <person name="Baker L."/>
            <person name="Ritchie M.E."/>
            <person name="Jex A.R."/>
            <person name="Gazzola D."/>
            <person name="Li H."/>
            <person name="Toshio Fujiwara R."/>
            <person name="Zhan B."/>
            <person name="Aroian R.V."/>
            <person name="Pafco B."/>
            <person name="Schwarz E.M."/>
        </authorList>
    </citation>
    <scope>NUCLEOTIDE SEQUENCE [LARGE SCALE GENOMIC DNA]</scope>
    <source>
        <strain evidence="6 7">Aroian</strain>
        <tissue evidence="6">Whole animal</tissue>
    </source>
</reference>
<feature type="transmembrane region" description="Helical" evidence="5">
    <location>
        <begin position="48"/>
        <end position="67"/>
    </location>
</feature>
<keyword evidence="2 5" id="KW-0812">Transmembrane</keyword>
<dbReference type="PANTHER" id="PTHR46561:SF11">
    <property type="entry name" value="SERPENTINE RECEPTOR CLASS ALPHA_BETA-14"/>
    <property type="match status" value="1"/>
</dbReference>
<organism evidence="6 7">
    <name type="scientific">Necator americanus</name>
    <name type="common">Human hookworm</name>
    <dbReference type="NCBI Taxonomy" id="51031"/>
    <lineage>
        <taxon>Eukaryota</taxon>
        <taxon>Metazoa</taxon>
        <taxon>Ecdysozoa</taxon>
        <taxon>Nematoda</taxon>
        <taxon>Chromadorea</taxon>
        <taxon>Rhabditida</taxon>
        <taxon>Rhabditina</taxon>
        <taxon>Rhabditomorpha</taxon>
        <taxon>Strongyloidea</taxon>
        <taxon>Ancylostomatidae</taxon>
        <taxon>Bunostominae</taxon>
        <taxon>Necator</taxon>
    </lineage>
</organism>
<dbReference type="Proteomes" id="UP001303046">
    <property type="component" value="Unassembled WGS sequence"/>
</dbReference>